<dbReference type="OrthoDB" id="10003767at2759"/>
<proteinExistence type="predicted"/>
<dbReference type="AlphaFoldDB" id="A0A369JF97"/>
<comment type="caution">
    <text evidence="2">The sequence shown here is derived from an EMBL/GenBank/DDBJ whole genome shotgun (WGS) entry which is preliminary data.</text>
</comment>
<organism evidence="2 3">
    <name type="scientific">Hypsizygus marmoreus</name>
    <name type="common">White beech mushroom</name>
    <name type="synonym">Agaricus marmoreus</name>
    <dbReference type="NCBI Taxonomy" id="39966"/>
    <lineage>
        <taxon>Eukaryota</taxon>
        <taxon>Fungi</taxon>
        <taxon>Dikarya</taxon>
        <taxon>Basidiomycota</taxon>
        <taxon>Agaricomycotina</taxon>
        <taxon>Agaricomycetes</taxon>
        <taxon>Agaricomycetidae</taxon>
        <taxon>Agaricales</taxon>
        <taxon>Tricholomatineae</taxon>
        <taxon>Lyophyllaceae</taxon>
        <taxon>Hypsizygus</taxon>
    </lineage>
</organism>
<dbReference type="EMBL" id="LUEZ02000110">
    <property type="protein sequence ID" value="RDB17536.1"/>
    <property type="molecule type" value="Genomic_DNA"/>
</dbReference>
<dbReference type="InterPro" id="IPR002575">
    <property type="entry name" value="Aminoglycoside_PTrfase"/>
</dbReference>
<feature type="domain" description="Aminoglycoside phosphotransferase" evidence="1">
    <location>
        <begin position="79"/>
        <end position="298"/>
    </location>
</feature>
<evidence type="ECO:0000313" key="3">
    <source>
        <dbReference type="Proteomes" id="UP000076154"/>
    </source>
</evidence>
<evidence type="ECO:0000313" key="2">
    <source>
        <dbReference type="EMBL" id="RDB17536.1"/>
    </source>
</evidence>
<dbReference type="STRING" id="39966.A0A369JF97"/>
<accession>A0A369JF97</accession>
<reference evidence="2" key="1">
    <citation type="submission" date="2018-04" db="EMBL/GenBank/DDBJ databases">
        <title>Whole genome sequencing of Hypsizygus marmoreus.</title>
        <authorList>
            <person name="Choi I.-G."/>
            <person name="Min B."/>
            <person name="Kim J.-G."/>
            <person name="Kim S."/>
            <person name="Oh Y.-L."/>
            <person name="Kong W.-S."/>
            <person name="Park H."/>
            <person name="Jeong J."/>
            <person name="Song E.-S."/>
        </authorList>
    </citation>
    <scope>NUCLEOTIDE SEQUENCE [LARGE SCALE GENOMIC DNA]</scope>
    <source>
        <strain evidence="2">51987-8</strain>
    </source>
</reference>
<sequence length="473" mass="53164">MSLSEQITQLKKQKWVDLHGLISCAMTHLSTAGPCTSISLLGRGSYSHVYKLVFTDGNQIAASISNHDEEDFNPRAKCSEIETMRFVRDSGLYPDIPVPRVYAFDTTFNNPAGAPYVLMDVVQGQTLHHVSDDNNDLRGLDALPREQQLSIVRSLAKLKASLLKPVPFDTIGSITTTAQGDHVVGPLMTITQRCLGGPFKSIEDLWRDRIEDSIIHALQEWSGEEKDDDLTFYLSDFHCTPQTFSEIVQLLSALIPHFTIPPPYTTLCLHHPDLALRNIFFDDTKITGVIDWGGAQILPLLLTARYPDDIMSTADEPFERPGHPDEDWHSVPNDWTSIGDRSQFPVAFRGKESEPFDFAPRARAMVGRFYLRTYFSACIAETTTDLSRATIFKDAPYYLKFHETVCGGWSAWVRHQAWIKETYWRLRLAGGQEGMLIIGPNVYKGSVQALVRDLGALEEEPPAEEPAKNDEFD</sequence>
<keyword evidence="3" id="KW-1185">Reference proteome</keyword>
<dbReference type="InterPro" id="IPR011009">
    <property type="entry name" value="Kinase-like_dom_sf"/>
</dbReference>
<protein>
    <recommendedName>
        <fullName evidence="1">Aminoglycoside phosphotransferase domain-containing protein</fullName>
    </recommendedName>
</protein>
<gene>
    <name evidence="2" type="ORF">Hypma_001243</name>
</gene>
<dbReference type="Pfam" id="PF01636">
    <property type="entry name" value="APH"/>
    <property type="match status" value="1"/>
</dbReference>
<dbReference type="PANTHER" id="PTHR21310:SF13">
    <property type="entry name" value="AMINOGLYCOSIDE PHOSPHOTRANSFERASE DOMAIN-CONTAINING PROTEIN"/>
    <property type="match status" value="1"/>
</dbReference>
<dbReference type="Proteomes" id="UP000076154">
    <property type="component" value="Unassembled WGS sequence"/>
</dbReference>
<dbReference type="Gene3D" id="3.90.1200.10">
    <property type="match status" value="1"/>
</dbReference>
<evidence type="ECO:0000259" key="1">
    <source>
        <dbReference type="Pfam" id="PF01636"/>
    </source>
</evidence>
<dbReference type="SUPFAM" id="SSF56112">
    <property type="entry name" value="Protein kinase-like (PK-like)"/>
    <property type="match status" value="1"/>
</dbReference>
<dbReference type="InParanoid" id="A0A369JF97"/>
<dbReference type="PANTHER" id="PTHR21310">
    <property type="entry name" value="AMINOGLYCOSIDE PHOSPHOTRANSFERASE-RELATED-RELATED"/>
    <property type="match status" value="1"/>
</dbReference>
<dbReference type="InterPro" id="IPR051678">
    <property type="entry name" value="AGP_Transferase"/>
</dbReference>
<name>A0A369JF97_HYPMA</name>